<dbReference type="AlphaFoldDB" id="A0A090X6E0"/>
<evidence type="ECO:0000313" key="2">
    <source>
        <dbReference type="EMBL" id="GAL81117.1"/>
    </source>
</evidence>
<dbReference type="GO" id="GO:0019867">
    <property type="term" value="C:outer membrane"/>
    <property type="evidence" value="ECO:0007669"/>
    <property type="project" value="InterPro"/>
</dbReference>
<dbReference type="Proteomes" id="UP000029643">
    <property type="component" value="Unassembled WGS sequence"/>
</dbReference>
<dbReference type="EMBL" id="BBNU01000014">
    <property type="protein sequence ID" value="GAL81117.1"/>
    <property type="molecule type" value="Genomic_DNA"/>
</dbReference>
<gene>
    <name evidence="2" type="ORF">JCM19274_3861</name>
</gene>
<protein>
    <recommendedName>
        <fullName evidence="1">SusE outer membrane protein domain-containing protein</fullName>
    </recommendedName>
</protein>
<accession>A0A090X6E0</accession>
<feature type="domain" description="SusE outer membrane protein" evidence="1">
    <location>
        <begin position="12"/>
        <end position="112"/>
    </location>
</feature>
<feature type="domain" description="SusE outer membrane protein" evidence="1">
    <location>
        <begin position="131"/>
        <end position="230"/>
    </location>
</feature>
<evidence type="ECO:0000259" key="1">
    <source>
        <dbReference type="Pfam" id="PF14292"/>
    </source>
</evidence>
<proteinExistence type="predicted"/>
<dbReference type="Pfam" id="PF14292">
    <property type="entry name" value="SusE"/>
    <property type="match status" value="2"/>
</dbReference>
<dbReference type="Gene3D" id="2.60.40.3620">
    <property type="match status" value="2"/>
</dbReference>
<dbReference type="GO" id="GO:2001070">
    <property type="term" value="F:starch binding"/>
    <property type="evidence" value="ECO:0007669"/>
    <property type="project" value="InterPro"/>
</dbReference>
<sequence>MSTMLFASCETEESLTITAPEAEFVLNTPGISTVFLNFALPDNPAFTLSWEDEVTGSSSYTVEMAADAEFTSPFTLGTTEAKNFSMTVAEFNNAIANSGATTFRDVPVYIRVSAGSEISNSILLLATRYPTDAPVISSPLAGDTFVLSIGSVDDTVLTVNWTDAVLESSLGTDINYIIEAATAGTDFASPVSIGTTTNASTVSSTHSELNAVAIGIGLTPEVAGNMDIRIVAKNTNSGGSELTRISDALTISVTPYLSAFPNLYVVGDATSPGWSNDNNNTPLFRNQDVPNNYVYVGYFGAGAFKLLETKGAWQPQWGGTNDGAALAVNTGSGSDPGTFNIATAGYYSYNFTTVGESGSFTVEAYDASAAPTYTSMAIIGDATPNGWDGDNDTNFTQDTNNPHLWYINGVTLTNGGFILIRANDDWADVWRYSGSNQLYGKANLSGDGDNIPFNAETGSYDFWFNDLDGSYNIIPN</sequence>
<dbReference type="STRING" id="221126.SAMN04489722_104285"/>
<reference evidence="2 3" key="1">
    <citation type="journal article" date="2014" name="Genome Announc.">
        <title>Draft Genome Sequences of Marine Flavobacterium Algibacter lectus Strains SS8 and NR4.</title>
        <authorList>
            <person name="Takatani N."/>
            <person name="Nakanishi M."/>
            <person name="Meirelles P."/>
            <person name="Mino S."/>
            <person name="Suda W."/>
            <person name="Oshima K."/>
            <person name="Hattori M."/>
            <person name="Ohkuma M."/>
            <person name="Hosokawa M."/>
            <person name="Miyashita K."/>
            <person name="Thompson F.L."/>
            <person name="Niwa A."/>
            <person name="Sawabe T."/>
            <person name="Sawabe T."/>
        </authorList>
    </citation>
    <scope>NUCLEOTIDE SEQUENCE [LARGE SCALE GENOMIC DNA]</scope>
    <source>
        <strain evidence="3">JCM19274</strain>
    </source>
</reference>
<dbReference type="InterPro" id="IPR025970">
    <property type="entry name" value="SusE"/>
</dbReference>
<organism evidence="2 3">
    <name type="scientific">Algibacter lectus</name>
    <dbReference type="NCBI Taxonomy" id="221126"/>
    <lineage>
        <taxon>Bacteria</taxon>
        <taxon>Pseudomonadati</taxon>
        <taxon>Bacteroidota</taxon>
        <taxon>Flavobacteriia</taxon>
        <taxon>Flavobacteriales</taxon>
        <taxon>Flavobacteriaceae</taxon>
        <taxon>Algibacter</taxon>
    </lineage>
</organism>
<evidence type="ECO:0000313" key="3">
    <source>
        <dbReference type="Proteomes" id="UP000029643"/>
    </source>
</evidence>
<name>A0A090X6E0_9FLAO</name>
<comment type="caution">
    <text evidence="2">The sequence shown here is derived from an EMBL/GenBank/DDBJ whole genome shotgun (WGS) entry which is preliminary data.</text>
</comment>